<proteinExistence type="predicted"/>
<sequence>MMGILNVHARLVLSTFISLVLCWLCQFSYCEQHLIHPLLIKLFLILHHREYSHVP</sequence>
<reference evidence="1" key="2">
    <citation type="journal article" date="2015" name="Data Brief">
        <title>Shoot transcriptome of the giant reed, Arundo donax.</title>
        <authorList>
            <person name="Barrero R.A."/>
            <person name="Guerrero F.D."/>
            <person name="Moolhuijzen P."/>
            <person name="Goolsby J.A."/>
            <person name="Tidwell J."/>
            <person name="Bellgard S.E."/>
            <person name="Bellgard M.I."/>
        </authorList>
    </citation>
    <scope>NUCLEOTIDE SEQUENCE</scope>
    <source>
        <tissue evidence="1">Shoot tissue taken approximately 20 cm above the soil surface</tissue>
    </source>
</reference>
<dbReference type="AlphaFoldDB" id="A0A0A8Z810"/>
<protein>
    <submittedName>
        <fullName evidence="1">Uncharacterized protein</fullName>
    </submittedName>
</protein>
<organism evidence="1">
    <name type="scientific">Arundo donax</name>
    <name type="common">Giant reed</name>
    <name type="synonym">Donax arundinaceus</name>
    <dbReference type="NCBI Taxonomy" id="35708"/>
    <lineage>
        <taxon>Eukaryota</taxon>
        <taxon>Viridiplantae</taxon>
        <taxon>Streptophyta</taxon>
        <taxon>Embryophyta</taxon>
        <taxon>Tracheophyta</taxon>
        <taxon>Spermatophyta</taxon>
        <taxon>Magnoliopsida</taxon>
        <taxon>Liliopsida</taxon>
        <taxon>Poales</taxon>
        <taxon>Poaceae</taxon>
        <taxon>PACMAD clade</taxon>
        <taxon>Arundinoideae</taxon>
        <taxon>Arundineae</taxon>
        <taxon>Arundo</taxon>
    </lineage>
</organism>
<evidence type="ECO:0000313" key="1">
    <source>
        <dbReference type="EMBL" id="JAD35524.1"/>
    </source>
</evidence>
<reference evidence="1" key="1">
    <citation type="submission" date="2014-09" db="EMBL/GenBank/DDBJ databases">
        <authorList>
            <person name="Magalhaes I.L.F."/>
            <person name="Oliveira U."/>
            <person name="Santos F.R."/>
            <person name="Vidigal T.H.D.A."/>
            <person name="Brescovit A.D."/>
            <person name="Santos A.J."/>
        </authorList>
    </citation>
    <scope>NUCLEOTIDE SEQUENCE</scope>
    <source>
        <tissue evidence="1">Shoot tissue taken approximately 20 cm above the soil surface</tissue>
    </source>
</reference>
<name>A0A0A8Z810_ARUDO</name>
<accession>A0A0A8Z810</accession>
<dbReference type="EMBL" id="GBRH01262371">
    <property type="protein sequence ID" value="JAD35524.1"/>
    <property type="molecule type" value="Transcribed_RNA"/>
</dbReference>